<dbReference type="InterPro" id="IPR001811">
    <property type="entry name" value="Chemokine_IL8-like_dom"/>
</dbReference>
<organism evidence="4 5">
    <name type="scientific">Hemibagrus guttatus</name>
    <dbReference type="NCBI Taxonomy" id="175788"/>
    <lineage>
        <taxon>Eukaryota</taxon>
        <taxon>Metazoa</taxon>
        <taxon>Chordata</taxon>
        <taxon>Craniata</taxon>
        <taxon>Vertebrata</taxon>
        <taxon>Euteleostomi</taxon>
        <taxon>Actinopterygii</taxon>
        <taxon>Neopterygii</taxon>
        <taxon>Teleostei</taxon>
        <taxon>Ostariophysi</taxon>
        <taxon>Siluriformes</taxon>
        <taxon>Bagridae</taxon>
        <taxon>Hemibagrus</taxon>
    </lineage>
</organism>
<evidence type="ECO:0000256" key="2">
    <source>
        <dbReference type="SAM" id="SignalP"/>
    </source>
</evidence>
<sequence>MKTLTALLFLMSLYSLQLVFSAPAGLDHNTSCCPGTITKKIPLKIIVNYWWTSNDCPIEAIVFETHNKVTNIKNKICVDPTADWVEKHIRAVDKKNNDAVSQQTSQSQQ</sequence>
<feature type="domain" description="Chemokine interleukin-8-like" evidence="3">
    <location>
        <begin position="29"/>
        <end position="92"/>
    </location>
</feature>
<dbReference type="GO" id="GO:0006955">
    <property type="term" value="P:immune response"/>
    <property type="evidence" value="ECO:0007669"/>
    <property type="project" value="InterPro"/>
</dbReference>
<dbReference type="Proteomes" id="UP001274896">
    <property type="component" value="Unassembled WGS sequence"/>
</dbReference>
<evidence type="ECO:0000313" key="4">
    <source>
        <dbReference type="EMBL" id="KAK3536108.1"/>
    </source>
</evidence>
<reference evidence="4" key="1">
    <citation type="submission" date="2023-06" db="EMBL/GenBank/DDBJ databases">
        <title>Male Hemibagrus guttatus genome.</title>
        <authorList>
            <person name="Bian C."/>
        </authorList>
    </citation>
    <scope>NUCLEOTIDE SEQUENCE</scope>
    <source>
        <strain evidence="4">Male_cb2023</strain>
        <tissue evidence="4">Muscle</tissue>
    </source>
</reference>
<dbReference type="InterPro" id="IPR039809">
    <property type="entry name" value="Chemokine_b/g/d"/>
</dbReference>
<proteinExistence type="predicted"/>
<gene>
    <name evidence="4" type="ORF">QTP70_029255</name>
</gene>
<dbReference type="Pfam" id="PF00048">
    <property type="entry name" value="IL8"/>
    <property type="match status" value="1"/>
</dbReference>
<dbReference type="SUPFAM" id="SSF54117">
    <property type="entry name" value="Interleukin 8-like chemokines"/>
    <property type="match status" value="1"/>
</dbReference>
<comment type="caution">
    <text evidence="4">The sequence shown here is derived from an EMBL/GenBank/DDBJ whole genome shotgun (WGS) entry which is preliminary data.</text>
</comment>
<dbReference type="GO" id="GO:0008009">
    <property type="term" value="F:chemokine activity"/>
    <property type="evidence" value="ECO:0007669"/>
    <property type="project" value="InterPro"/>
</dbReference>
<name>A0AAE0QZ81_9TELE</name>
<feature type="chain" id="PRO_5041958763" description="Chemokine interleukin-8-like domain-containing protein" evidence="2">
    <location>
        <begin position="22"/>
        <end position="109"/>
    </location>
</feature>
<dbReference type="InterPro" id="IPR036048">
    <property type="entry name" value="Interleukin_8-like_sf"/>
</dbReference>
<dbReference type="AlphaFoldDB" id="A0AAE0QZ81"/>
<accession>A0AAE0QZ81</accession>
<protein>
    <recommendedName>
        <fullName evidence="3">Chemokine interleukin-8-like domain-containing protein</fullName>
    </recommendedName>
</protein>
<evidence type="ECO:0000259" key="3">
    <source>
        <dbReference type="SMART" id="SM00199"/>
    </source>
</evidence>
<keyword evidence="5" id="KW-1185">Reference proteome</keyword>
<feature type="signal peptide" evidence="2">
    <location>
        <begin position="1"/>
        <end position="21"/>
    </location>
</feature>
<dbReference type="EMBL" id="JAUCMX010000009">
    <property type="protein sequence ID" value="KAK3536108.1"/>
    <property type="molecule type" value="Genomic_DNA"/>
</dbReference>
<dbReference type="PANTHER" id="PTHR12015">
    <property type="entry name" value="SMALL INDUCIBLE CYTOKINE A"/>
    <property type="match status" value="1"/>
</dbReference>
<keyword evidence="1" id="KW-0202">Cytokine</keyword>
<dbReference type="GO" id="GO:0005615">
    <property type="term" value="C:extracellular space"/>
    <property type="evidence" value="ECO:0007669"/>
    <property type="project" value="UniProtKB-KW"/>
</dbReference>
<evidence type="ECO:0000256" key="1">
    <source>
        <dbReference type="ARBA" id="ARBA00022514"/>
    </source>
</evidence>
<dbReference type="Gene3D" id="2.40.50.40">
    <property type="match status" value="1"/>
</dbReference>
<dbReference type="SMART" id="SM00199">
    <property type="entry name" value="SCY"/>
    <property type="match status" value="1"/>
</dbReference>
<keyword evidence="2" id="KW-0732">Signal</keyword>
<dbReference type="CDD" id="cd00272">
    <property type="entry name" value="Chemokine_CC"/>
    <property type="match status" value="1"/>
</dbReference>
<evidence type="ECO:0000313" key="5">
    <source>
        <dbReference type="Proteomes" id="UP001274896"/>
    </source>
</evidence>